<accession>G8JNM6</accession>
<sequence>MPFRFYGEKIEYGTDFQTPPSLALTDDDFENIPDIIESGKSLVPSLGHCLSVTRSSTNLWRASTEIELRCPPVTYQFGGETKEDPTVGSRKDKLQKRHSLFGTLPPLPSILTRTGSQRVSSETKSFRVSIADFAKKSQASIRDKTAKRIPSLSGQKSISLYFPRESSSKSTLKFADVHTQTLPSSALSTPIELPEPIALPILNYNLHGGFKSPSPSRKLFSKTSGYMHWNHAITQEFNGYSLPPLTPEADGDNFTFENPIYANDNIYKGPSLTSSIHSEESYLKPLSLEPAQHAKAFYKNPSPNISETSFEQILKRYFPKSTDSS</sequence>
<dbReference type="HOGENOM" id="CLU_855373_0_0_1"/>
<protein>
    <submittedName>
        <fullName evidence="1">Uncharacterized protein</fullName>
    </submittedName>
</protein>
<dbReference type="GeneID" id="11471853"/>
<gene>
    <name evidence="1" type="ordered locus">Ecym_2360</name>
</gene>
<organism evidence="1 2">
    <name type="scientific">Eremothecium cymbalariae (strain CBS 270.75 / DBVPG 7215 / KCTC 17166 / NRRL Y-17582)</name>
    <name type="common">Yeast</name>
    <dbReference type="NCBI Taxonomy" id="931890"/>
    <lineage>
        <taxon>Eukaryota</taxon>
        <taxon>Fungi</taxon>
        <taxon>Dikarya</taxon>
        <taxon>Ascomycota</taxon>
        <taxon>Saccharomycotina</taxon>
        <taxon>Saccharomycetes</taxon>
        <taxon>Saccharomycetales</taxon>
        <taxon>Saccharomycetaceae</taxon>
        <taxon>Eremothecium</taxon>
    </lineage>
</organism>
<dbReference type="InParanoid" id="G8JNM6"/>
<proteinExistence type="predicted"/>
<dbReference type="RefSeq" id="XP_003644911.1">
    <property type="nucleotide sequence ID" value="XM_003644863.1"/>
</dbReference>
<evidence type="ECO:0000313" key="1">
    <source>
        <dbReference type="EMBL" id="AET38094.1"/>
    </source>
</evidence>
<dbReference type="EMBL" id="CP002498">
    <property type="protein sequence ID" value="AET38094.1"/>
    <property type="molecule type" value="Genomic_DNA"/>
</dbReference>
<name>G8JNM6_ERECY</name>
<reference evidence="2" key="1">
    <citation type="journal article" date="2012" name="G3 (Bethesda)">
        <title>Pichia sorbitophila, an interspecies yeast hybrid reveals early steps of genome resolution following polyploidization.</title>
        <authorList>
            <person name="Leh Louis V."/>
            <person name="Despons L."/>
            <person name="Friedrich A."/>
            <person name="Martin T."/>
            <person name="Durrens P."/>
            <person name="Casaregola S."/>
            <person name="Neuveglise C."/>
            <person name="Fairhead C."/>
            <person name="Marck C."/>
            <person name="Cruz J.A."/>
            <person name="Straub M.L."/>
            <person name="Kugler V."/>
            <person name="Sacerdot C."/>
            <person name="Uzunov Z."/>
            <person name="Thierry A."/>
            <person name="Weiss S."/>
            <person name="Bleykasten C."/>
            <person name="De Montigny J."/>
            <person name="Jacques N."/>
            <person name="Jung P."/>
            <person name="Lemaire M."/>
            <person name="Mallet S."/>
            <person name="Morel G."/>
            <person name="Richard G.F."/>
            <person name="Sarkar A."/>
            <person name="Savel G."/>
            <person name="Schacherer J."/>
            <person name="Seret M.L."/>
            <person name="Talla E."/>
            <person name="Samson G."/>
            <person name="Jubin C."/>
            <person name="Poulain J."/>
            <person name="Vacherie B."/>
            <person name="Barbe V."/>
            <person name="Pelletier E."/>
            <person name="Sherman D.J."/>
            <person name="Westhof E."/>
            <person name="Weissenbach J."/>
            <person name="Baret P.V."/>
            <person name="Wincker P."/>
            <person name="Gaillardin C."/>
            <person name="Dujon B."/>
            <person name="Souciet J.L."/>
        </authorList>
    </citation>
    <scope>NUCLEOTIDE SEQUENCE [LARGE SCALE GENOMIC DNA]</scope>
    <source>
        <strain evidence="2">CBS 270.75 / DBVPG 7215 / KCTC 17166 / NRRL Y-17582</strain>
    </source>
</reference>
<dbReference type="KEGG" id="erc:Ecym_2360"/>
<dbReference type="AlphaFoldDB" id="G8JNM6"/>
<evidence type="ECO:0000313" key="2">
    <source>
        <dbReference type="Proteomes" id="UP000006790"/>
    </source>
</evidence>
<dbReference type="Proteomes" id="UP000006790">
    <property type="component" value="Chromosome 2"/>
</dbReference>
<keyword evidence="2" id="KW-1185">Reference proteome</keyword>